<proteinExistence type="predicted"/>
<comment type="caution">
    <text evidence="4">The sequence shown here is derived from an EMBL/GenBank/DDBJ whole genome shotgun (WGS) entry which is preliminary data.</text>
</comment>
<organism evidence="4 5">
    <name type="scientific">Hortaea werneckii</name>
    <name type="common">Black yeast</name>
    <name type="synonym">Cladosporium werneckii</name>
    <dbReference type="NCBI Taxonomy" id="91943"/>
    <lineage>
        <taxon>Eukaryota</taxon>
        <taxon>Fungi</taxon>
        <taxon>Dikarya</taxon>
        <taxon>Ascomycota</taxon>
        <taxon>Pezizomycotina</taxon>
        <taxon>Dothideomycetes</taxon>
        <taxon>Dothideomycetidae</taxon>
        <taxon>Mycosphaerellales</taxon>
        <taxon>Teratosphaeriaceae</taxon>
        <taxon>Hortaea</taxon>
    </lineage>
</organism>
<keyword evidence="2" id="KW-0408">Iron</keyword>
<dbReference type="Gene3D" id="2.120.10.80">
    <property type="entry name" value="Kelch-type beta propeller"/>
    <property type="match status" value="1"/>
</dbReference>
<dbReference type="Pfam" id="PF24681">
    <property type="entry name" value="Kelch_KLHDC2_KLHL20_DRC7"/>
    <property type="match status" value="1"/>
</dbReference>
<dbReference type="PANTHER" id="PTHR47435">
    <property type="entry name" value="KELCH REPEAT PROTEIN (AFU_ORTHOLOGUE AFUA_5G12780)"/>
    <property type="match status" value="1"/>
</dbReference>
<dbReference type="PANTHER" id="PTHR47435:SF10">
    <property type="entry name" value="TIP ELONGATION ABERRANT PROTEIN 3"/>
    <property type="match status" value="1"/>
</dbReference>
<evidence type="ECO:0000256" key="1">
    <source>
        <dbReference type="ARBA" id="ARBA00022737"/>
    </source>
</evidence>
<dbReference type="SUPFAM" id="SSF117281">
    <property type="entry name" value="Kelch motif"/>
    <property type="match status" value="1"/>
</dbReference>
<dbReference type="EMBL" id="QWIJ01000980">
    <property type="protein sequence ID" value="RMX77309.1"/>
    <property type="molecule type" value="Genomic_DNA"/>
</dbReference>
<name>A0A3M6WFP6_HORWE</name>
<keyword evidence="1" id="KW-0677">Repeat</keyword>
<evidence type="ECO:0000256" key="3">
    <source>
        <dbReference type="SAM" id="MobiDB-lite"/>
    </source>
</evidence>
<evidence type="ECO:0000313" key="5">
    <source>
        <dbReference type="Proteomes" id="UP000281245"/>
    </source>
</evidence>
<dbReference type="GO" id="GO:0019760">
    <property type="term" value="P:glucosinolate metabolic process"/>
    <property type="evidence" value="ECO:0007669"/>
    <property type="project" value="UniProtKB-ARBA"/>
</dbReference>
<feature type="region of interest" description="Disordered" evidence="3">
    <location>
        <begin position="324"/>
        <end position="343"/>
    </location>
</feature>
<sequence length="453" mass="49149">MGQHLNLTNPQGFHHHHFKMAEAVAGLWAAEEAVSTTAQLGVAAYMVSKPSMPLKGVFTQIASASDDETRLSLARADHSLSIIGNKAFIFGGETAAGKLATTDVHAITLASADQPEPDYALIPAVPDQKDGKLPVPRKKHAACAFNVCVAVFGGIDESGKVIDEGSTIWLFNTAKSTWETLQPSKCDDAAPRPRSGGKLFNLNNNLVLYGGHDVNGNVLKDVWEFDYVKKEWIHKQDAPVWSPNATLTEGVLYLISGHDEMSGDLHFMPLAISREEQEWHSVPFPTNPMTPGPKPRHGAGLVPISTGHGRHYLIYMLGAREPGAVGSKTDDVPPPAEEGKPEEPQYWSDMWTYQLPSAMPAPESQWNLSAAFNPASIKDSIRSALGYDSGQHSWSEIEVLPPPDLELMAGKVHPGPRGFFGCDVMEDGRNLVLWGGVNAKGEKEGDGWIVKLQ</sequence>
<accession>A0A3M6WFP6</accession>
<dbReference type="Proteomes" id="UP000281245">
    <property type="component" value="Unassembled WGS sequence"/>
</dbReference>
<dbReference type="InterPro" id="IPR015915">
    <property type="entry name" value="Kelch-typ_b-propeller"/>
</dbReference>
<protein>
    <recommendedName>
        <fullName evidence="6">Galactose oxidase</fullName>
    </recommendedName>
</protein>
<evidence type="ECO:0008006" key="6">
    <source>
        <dbReference type="Google" id="ProtNLM"/>
    </source>
</evidence>
<reference evidence="4 5" key="1">
    <citation type="journal article" date="2018" name="BMC Genomics">
        <title>Genomic evidence for intraspecific hybridization in a clonal and extremely halotolerant yeast.</title>
        <authorList>
            <person name="Gostincar C."/>
            <person name="Stajich J.E."/>
            <person name="Zupancic J."/>
            <person name="Zalar P."/>
            <person name="Gunde-Cimerman N."/>
        </authorList>
    </citation>
    <scope>NUCLEOTIDE SEQUENCE [LARGE SCALE GENOMIC DNA]</scope>
    <source>
        <strain evidence="4 5">EXF-6656</strain>
    </source>
</reference>
<dbReference type="AlphaFoldDB" id="A0A3M6WFP6"/>
<gene>
    <name evidence="4" type="ORF">D0869_09997</name>
</gene>
<dbReference type="OrthoDB" id="10250130at2759"/>
<evidence type="ECO:0000313" key="4">
    <source>
        <dbReference type="EMBL" id="RMX77309.1"/>
    </source>
</evidence>
<evidence type="ECO:0000256" key="2">
    <source>
        <dbReference type="ARBA" id="ARBA00023004"/>
    </source>
</evidence>